<protein>
    <submittedName>
        <fullName evidence="2">SWF or SNF family helicase</fullName>
    </submittedName>
</protein>
<dbReference type="RefSeq" id="WP_248632927.1">
    <property type="nucleotide sequence ID" value="NZ_JALPTH010000007.1"/>
</dbReference>
<dbReference type="Proteomes" id="UP001522868">
    <property type="component" value="Unassembled WGS sequence"/>
</dbReference>
<keyword evidence="2" id="KW-0378">Hydrolase</keyword>
<proteinExistence type="predicted"/>
<dbReference type="PANTHER" id="PTHR38133:SF1">
    <property type="entry name" value="SLR1429 PROTEIN"/>
    <property type="match status" value="1"/>
</dbReference>
<keyword evidence="2" id="KW-0067">ATP-binding</keyword>
<name>A0ABT0I8T5_9ACTN</name>
<feature type="compositionally biased region" description="Low complexity" evidence="1">
    <location>
        <begin position="428"/>
        <end position="440"/>
    </location>
</feature>
<accession>A0ABT0I8T5</accession>
<gene>
    <name evidence="2" type="ORF">M1O15_09905</name>
</gene>
<comment type="caution">
    <text evidence="2">The sequence shown here is derived from an EMBL/GenBank/DDBJ whole genome shotgun (WGS) entry which is preliminary data.</text>
</comment>
<reference evidence="2 3" key="1">
    <citation type="submission" date="2022-04" db="EMBL/GenBank/DDBJ databases">
        <title>Streptomyces sp. nov. LCR6-01 isolated from Lichen of Dirinaria sp.</title>
        <authorList>
            <person name="Kanchanasin P."/>
            <person name="Tanasupawat S."/>
            <person name="Phongsopitanun W."/>
        </authorList>
    </citation>
    <scope>NUCLEOTIDE SEQUENCE [LARGE SCALE GENOMIC DNA]</scope>
    <source>
        <strain evidence="2 3">LCR6-01</strain>
    </source>
</reference>
<organism evidence="2 3">
    <name type="scientific">Streptomyces lichenis</name>
    <dbReference type="NCBI Taxonomy" id="2306967"/>
    <lineage>
        <taxon>Bacteria</taxon>
        <taxon>Bacillati</taxon>
        <taxon>Actinomycetota</taxon>
        <taxon>Actinomycetes</taxon>
        <taxon>Kitasatosporales</taxon>
        <taxon>Streptomycetaceae</taxon>
        <taxon>Streptomyces</taxon>
    </lineage>
</organism>
<keyword evidence="2" id="KW-0547">Nucleotide-binding</keyword>
<feature type="region of interest" description="Disordered" evidence="1">
    <location>
        <begin position="1"/>
        <end position="31"/>
    </location>
</feature>
<evidence type="ECO:0000313" key="2">
    <source>
        <dbReference type="EMBL" id="MCK8677702.1"/>
    </source>
</evidence>
<dbReference type="GO" id="GO:0004386">
    <property type="term" value="F:helicase activity"/>
    <property type="evidence" value="ECO:0007669"/>
    <property type="project" value="UniProtKB-KW"/>
</dbReference>
<keyword evidence="3" id="KW-1185">Reference proteome</keyword>
<sequence>MSDGYEADPSMTEEYGTGGAGASEERTFAPLPPAPGGAFARSWWGQAWLKALEDSALDLQQVKRGRRLARAGAVGAVSVRPGRITAVVRDRDGTALRSDVLLRELDGEEWDRFLAVAAERAGHVAALLEREMPPHLVEDAATVGVELLPGIGDLEAECACGAWDHCPHTVALCQALARLLDEDPFVLLLLRGRGERRLLAEVQARVPVGPEAPEDREGVPGVRADEAFAARDILPALPPEPVLPEAPGGALSLAVESSPGDGVDPAALEALAADAAGRAYRMLAEALAPGHGERPPAEVLTPAQDAVRLVAEARQPLPEEMAARLAAGSGRRREELAAAVAAWRSGGGVDALRLLEEEWAPTPVESAAAQERLASAMQDADRPLPRPAGPGRWSVPGGRLRVDRAGRWWALREVDGHWIPAGPPDPDPAAASALLAETDG</sequence>
<evidence type="ECO:0000313" key="3">
    <source>
        <dbReference type="Proteomes" id="UP001522868"/>
    </source>
</evidence>
<evidence type="ECO:0000256" key="1">
    <source>
        <dbReference type="SAM" id="MobiDB-lite"/>
    </source>
</evidence>
<keyword evidence="2" id="KW-0347">Helicase</keyword>
<dbReference type="EMBL" id="JALPTH010000007">
    <property type="protein sequence ID" value="MCK8677702.1"/>
    <property type="molecule type" value="Genomic_DNA"/>
</dbReference>
<feature type="region of interest" description="Disordered" evidence="1">
    <location>
        <begin position="418"/>
        <end position="440"/>
    </location>
</feature>
<dbReference type="PANTHER" id="PTHR38133">
    <property type="entry name" value="SLR1429 PROTEIN"/>
    <property type="match status" value="1"/>
</dbReference>